<reference evidence="2 3" key="1">
    <citation type="submission" date="2021-06" db="EMBL/GenBank/DDBJ databases">
        <title>Leclercia pneumoniae sp. nov.</title>
        <authorList>
            <person name="Hoenemann M."/>
            <person name="Viehweger A."/>
            <person name="Dietze N."/>
        </authorList>
    </citation>
    <scope>NUCLEOTIDE SEQUENCE [LARGE SCALE GENOMIC DNA]</scope>
    <source>
        <strain evidence="3">49125</strain>
    </source>
</reference>
<evidence type="ECO:0000256" key="1">
    <source>
        <dbReference type="SAM" id="MobiDB-lite"/>
    </source>
</evidence>
<name>A0ABX8JZ73_9ENTR</name>
<evidence type="ECO:0000313" key="2">
    <source>
        <dbReference type="EMBL" id="QWW80288.1"/>
    </source>
</evidence>
<accession>A0ABX8JZ73</accession>
<proteinExistence type="predicted"/>
<dbReference type="EMBL" id="CP076838">
    <property type="protein sequence ID" value="QWW80288.1"/>
    <property type="molecule type" value="Genomic_DNA"/>
</dbReference>
<evidence type="ECO:0000313" key="3">
    <source>
        <dbReference type="Proteomes" id="UP000683497"/>
    </source>
</evidence>
<dbReference type="InterPro" id="IPR020102">
    <property type="entry name" value="YqgC-like"/>
</dbReference>
<dbReference type="Proteomes" id="UP000683497">
    <property type="component" value="Chromosome"/>
</dbReference>
<organism evidence="2 3">
    <name type="scientific">Leclercia pneumoniae</name>
    <dbReference type="NCBI Taxonomy" id="2815358"/>
    <lineage>
        <taxon>Bacteria</taxon>
        <taxon>Pseudomonadati</taxon>
        <taxon>Pseudomonadota</taxon>
        <taxon>Gammaproteobacteria</taxon>
        <taxon>Enterobacterales</taxon>
        <taxon>Enterobacteriaceae</taxon>
        <taxon>Leclercia</taxon>
    </lineage>
</organism>
<sequence length="125" mass="13682">MGITSAGLQNRFVENGECTPARKAGLTRQKTTVHYLESPPRAPRKTDPQAKAKSSLLNPAGSGVPMRSSSAIMSKPCAAFYTEKMGKKQNINMRIASGVLKNFQSGFQRSGSYLKKSWKWGEEVT</sequence>
<keyword evidence="3" id="KW-1185">Reference proteome</keyword>
<gene>
    <name evidence="2" type="ORF">KQ929_03230</name>
</gene>
<protein>
    <submittedName>
        <fullName evidence="2">Uncharacterized protein</fullName>
    </submittedName>
</protein>
<feature type="region of interest" description="Disordered" evidence="1">
    <location>
        <begin position="19"/>
        <end position="69"/>
    </location>
</feature>
<dbReference type="Pfam" id="PF17430">
    <property type="entry name" value="YqgC"/>
    <property type="match status" value="1"/>
</dbReference>